<feature type="transmembrane region" description="Helical" evidence="1">
    <location>
        <begin position="64"/>
        <end position="85"/>
    </location>
</feature>
<feature type="transmembrane region" description="Helical" evidence="1">
    <location>
        <begin position="30"/>
        <end position="52"/>
    </location>
</feature>
<keyword evidence="1" id="KW-0812">Transmembrane</keyword>
<name>A0ABT7DST5_9NEIS</name>
<evidence type="ECO:0000313" key="2">
    <source>
        <dbReference type="EMBL" id="MDK2123116.1"/>
    </source>
</evidence>
<dbReference type="EMBL" id="JARRAF010000003">
    <property type="protein sequence ID" value="MDK2123116.1"/>
    <property type="molecule type" value="Genomic_DNA"/>
</dbReference>
<gene>
    <name evidence="2" type="ORF">PZA18_03505</name>
</gene>
<reference evidence="2" key="1">
    <citation type="submission" date="2023-03" db="EMBL/GenBank/DDBJ databases">
        <title>Chitinimonas shenzhenensis gen. nov., sp. nov., a novel member of family Burkholderiaceae isolated from activated sludge collected in Shen Zhen, China.</title>
        <authorList>
            <person name="Wang X."/>
        </authorList>
    </citation>
    <scope>NUCLEOTIDE SEQUENCE</scope>
    <source>
        <strain evidence="2">DQS-5</strain>
    </source>
</reference>
<organism evidence="2 3">
    <name type="scientific">Parachitinimonas caeni</name>
    <dbReference type="NCBI Taxonomy" id="3031301"/>
    <lineage>
        <taxon>Bacteria</taxon>
        <taxon>Pseudomonadati</taxon>
        <taxon>Pseudomonadota</taxon>
        <taxon>Betaproteobacteria</taxon>
        <taxon>Neisseriales</taxon>
        <taxon>Chitinibacteraceae</taxon>
        <taxon>Parachitinimonas</taxon>
    </lineage>
</organism>
<evidence type="ECO:0000313" key="3">
    <source>
        <dbReference type="Proteomes" id="UP001172778"/>
    </source>
</evidence>
<keyword evidence="1" id="KW-1133">Transmembrane helix</keyword>
<dbReference type="Proteomes" id="UP001172778">
    <property type="component" value="Unassembled WGS sequence"/>
</dbReference>
<evidence type="ECO:0000256" key="1">
    <source>
        <dbReference type="SAM" id="Phobius"/>
    </source>
</evidence>
<evidence type="ECO:0008006" key="4">
    <source>
        <dbReference type="Google" id="ProtNLM"/>
    </source>
</evidence>
<proteinExistence type="predicted"/>
<keyword evidence="3" id="KW-1185">Reference proteome</keyword>
<dbReference type="RefSeq" id="WP_284099405.1">
    <property type="nucleotide sequence ID" value="NZ_JARRAF010000003.1"/>
</dbReference>
<feature type="transmembrane region" description="Helical" evidence="1">
    <location>
        <begin position="6"/>
        <end position="23"/>
    </location>
</feature>
<comment type="caution">
    <text evidence="2">The sequence shown here is derived from an EMBL/GenBank/DDBJ whole genome shotgun (WGS) entry which is preliminary data.</text>
</comment>
<keyword evidence="1" id="KW-0472">Membrane</keyword>
<accession>A0ABT7DST5</accession>
<sequence length="204" mass="23588">MVTEFATGLVLLVSARWISPWLLNRANWLVPLLILGWLTMSGLLIGVGWHFARNSGWWHEGGPTPALVFVGAGAMLILCTLLPWFRYRRYLRELGEKSGHYYEFDGHPLHGVVDEYGALWFYADEIADILGKAPQDQRRMLIGMRDIDCQPSDDPKRFLLSQTGVERLLEKRSGRYINRIANFLLREVYPVHNKRREMGRLVIH</sequence>
<protein>
    <recommendedName>
        <fullName evidence="4">PAS domain-containing protein</fullName>
    </recommendedName>
</protein>